<dbReference type="InterPro" id="IPR050110">
    <property type="entry name" value="Glyoxalase_II_hydrolase"/>
</dbReference>
<evidence type="ECO:0000256" key="1">
    <source>
        <dbReference type="ARBA" id="ARBA00001623"/>
    </source>
</evidence>
<dbReference type="RefSeq" id="WP_264506982.1">
    <property type="nucleotide sequence ID" value="NZ_JAPDFL010000001.1"/>
</dbReference>
<keyword evidence="4 7" id="KW-0479">Metal-binding</keyword>
<comment type="subunit">
    <text evidence="7">Monomer.</text>
</comment>
<accession>A0ABT3H304</accession>
<comment type="similarity">
    <text evidence="3 7">Belongs to the metallo-beta-lactamase superfamily. Glyoxalase II family.</text>
</comment>
<feature type="binding site" evidence="7">
    <location>
        <position position="54"/>
    </location>
    <ligand>
        <name>Zn(2+)</name>
        <dbReference type="ChEBI" id="CHEBI:29105"/>
        <label>1</label>
    </ligand>
</feature>
<dbReference type="Pfam" id="PF00753">
    <property type="entry name" value="Lactamase_B"/>
    <property type="match status" value="1"/>
</dbReference>
<dbReference type="EC" id="3.1.2.6" evidence="7"/>
<dbReference type="InterPro" id="IPR032282">
    <property type="entry name" value="HAGH_C"/>
</dbReference>
<sequence>MTIEIIRCLADNYAYLIHDAARGETTLIDAPEAAPILATLKGKGWTLTRILITHHHNDHIDGVAEILAQAPAEVYGAAADAHRLPPLDHAFAPGDTLPGGAQVMDAPGHTVGHVAFYYPALKALFTADSLMTHGCGRLFEGTPDQMFDTIAAFAALPDDTRIYSGHDYARANLNFAAQYAPEPSALAARQAELQQLADKGLPTTGTTLESEKQLNPYLRCHLPAVAQAAGCPGADPRRVLAEIRRQKNNA</sequence>
<feature type="domain" description="Metallo-beta-lactamase" evidence="8">
    <location>
        <begin position="11"/>
        <end position="166"/>
    </location>
</feature>
<feature type="binding site" evidence="7">
    <location>
        <position position="166"/>
    </location>
    <ligand>
        <name>Zn(2+)</name>
        <dbReference type="ChEBI" id="CHEBI:29105"/>
        <label>2</label>
    </ligand>
</feature>
<dbReference type="Proteomes" id="UP001208938">
    <property type="component" value="Unassembled WGS sequence"/>
</dbReference>
<dbReference type="SMART" id="SM00849">
    <property type="entry name" value="Lactamase_B"/>
    <property type="match status" value="1"/>
</dbReference>
<keyword evidence="5 7" id="KW-0378">Hydrolase</keyword>
<dbReference type="NCBIfam" id="TIGR03413">
    <property type="entry name" value="GSH_gloB"/>
    <property type="match status" value="1"/>
</dbReference>
<evidence type="ECO:0000256" key="2">
    <source>
        <dbReference type="ARBA" id="ARBA00004963"/>
    </source>
</evidence>
<keyword evidence="6 7" id="KW-0862">Zinc</keyword>
<proteinExistence type="inferred from homology"/>
<dbReference type="PIRSF" id="PIRSF005457">
    <property type="entry name" value="Glx"/>
    <property type="match status" value="1"/>
</dbReference>
<feature type="binding site" evidence="7">
    <location>
        <position position="59"/>
    </location>
    <ligand>
        <name>Zn(2+)</name>
        <dbReference type="ChEBI" id="CHEBI:29105"/>
        <label>2</label>
    </ligand>
</feature>
<dbReference type="InterPro" id="IPR017782">
    <property type="entry name" value="Hydroxyacylglutathione_Hdrlase"/>
</dbReference>
<dbReference type="HAMAP" id="MF_01374">
    <property type="entry name" value="Glyoxalase_2"/>
    <property type="match status" value="1"/>
</dbReference>
<dbReference type="InterPro" id="IPR035680">
    <property type="entry name" value="Clx_II_MBL"/>
</dbReference>
<dbReference type="SUPFAM" id="SSF56281">
    <property type="entry name" value="Metallo-hydrolase/oxidoreductase"/>
    <property type="match status" value="1"/>
</dbReference>
<feature type="binding site" evidence="7">
    <location>
        <position position="128"/>
    </location>
    <ligand>
        <name>Zn(2+)</name>
        <dbReference type="ChEBI" id="CHEBI:29105"/>
        <label>1</label>
    </ligand>
</feature>
<feature type="binding site" evidence="7">
    <location>
        <position position="58"/>
    </location>
    <ligand>
        <name>Zn(2+)</name>
        <dbReference type="ChEBI" id="CHEBI:29105"/>
        <label>2</label>
    </ligand>
</feature>
<evidence type="ECO:0000256" key="6">
    <source>
        <dbReference type="ARBA" id="ARBA00022833"/>
    </source>
</evidence>
<keyword evidence="10" id="KW-1185">Reference proteome</keyword>
<evidence type="ECO:0000256" key="5">
    <source>
        <dbReference type="ARBA" id="ARBA00022801"/>
    </source>
</evidence>
<evidence type="ECO:0000313" key="10">
    <source>
        <dbReference type="Proteomes" id="UP001208938"/>
    </source>
</evidence>
<comment type="function">
    <text evidence="7">Thiolesterase that catalyzes the hydrolysis of S-D-lactoyl-glutathione to form glutathione and D-lactic acid.</text>
</comment>
<feature type="binding site" evidence="7">
    <location>
        <position position="128"/>
    </location>
    <ligand>
        <name>Zn(2+)</name>
        <dbReference type="ChEBI" id="CHEBI:29105"/>
        <label>2</label>
    </ligand>
</feature>
<dbReference type="Pfam" id="PF16123">
    <property type="entry name" value="HAGH_C"/>
    <property type="match status" value="1"/>
</dbReference>
<feature type="binding site" evidence="7">
    <location>
        <position position="56"/>
    </location>
    <ligand>
        <name>Zn(2+)</name>
        <dbReference type="ChEBI" id="CHEBI:29105"/>
        <label>1</label>
    </ligand>
</feature>
<evidence type="ECO:0000256" key="7">
    <source>
        <dbReference type="HAMAP-Rule" id="MF_01374"/>
    </source>
</evidence>
<dbReference type="InterPro" id="IPR036866">
    <property type="entry name" value="RibonucZ/Hydroxyglut_hydro"/>
</dbReference>
<gene>
    <name evidence="7 9" type="primary">gloB</name>
    <name evidence="9" type="ORF">OKW52_18350</name>
</gene>
<dbReference type="CDD" id="cd07723">
    <property type="entry name" value="hydroxyacylglutathione_hydrolase_MBL-fold"/>
    <property type="match status" value="1"/>
</dbReference>
<comment type="pathway">
    <text evidence="2 7">Secondary metabolite metabolism; methylglyoxal degradation; (R)-lactate from methylglyoxal: step 2/2.</text>
</comment>
<dbReference type="Gene3D" id="3.60.15.10">
    <property type="entry name" value="Ribonuclease Z/Hydroxyacylglutathione hydrolase-like"/>
    <property type="match status" value="1"/>
</dbReference>
<evidence type="ECO:0000256" key="4">
    <source>
        <dbReference type="ARBA" id="ARBA00022723"/>
    </source>
</evidence>
<dbReference type="EMBL" id="JAPDFL010000001">
    <property type="protein sequence ID" value="MCW1934162.1"/>
    <property type="molecule type" value="Genomic_DNA"/>
</dbReference>
<comment type="caution">
    <text evidence="9">The sequence shown here is derived from an EMBL/GenBank/DDBJ whole genome shotgun (WGS) entry which is preliminary data.</text>
</comment>
<protein>
    <recommendedName>
        <fullName evidence="7">Hydroxyacylglutathione hydrolase</fullName>
        <ecNumber evidence="7">3.1.2.6</ecNumber>
    </recommendedName>
    <alternativeName>
        <fullName evidence="7">Glyoxalase II</fullName>
        <shortName evidence="7">Glx II</shortName>
    </alternativeName>
</protein>
<evidence type="ECO:0000256" key="3">
    <source>
        <dbReference type="ARBA" id="ARBA00006759"/>
    </source>
</evidence>
<reference evidence="9 10" key="1">
    <citation type="submission" date="2022-10" db="EMBL/GenBank/DDBJ databases">
        <title>Pararhodobacter sp. nov., isolated from marine algae.</title>
        <authorList>
            <person name="Choi B.J."/>
            <person name="Kim J.M."/>
            <person name="Lee J.K."/>
            <person name="Choi D.G."/>
            <person name="Jeon C.O."/>
        </authorList>
    </citation>
    <scope>NUCLEOTIDE SEQUENCE [LARGE SCALE GENOMIC DNA]</scope>
    <source>
        <strain evidence="9 10">ZQ420</strain>
    </source>
</reference>
<name>A0ABT3H304_9RHOB</name>
<dbReference type="PANTHER" id="PTHR43705">
    <property type="entry name" value="HYDROXYACYLGLUTATHIONE HYDROLASE"/>
    <property type="match status" value="1"/>
</dbReference>
<evidence type="ECO:0000259" key="8">
    <source>
        <dbReference type="SMART" id="SM00849"/>
    </source>
</evidence>
<organism evidence="9 10">
    <name type="scientific">Pararhodobacter zhoushanensis</name>
    <dbReference type="NCBI Taxonomy" id="2479545"/>
    <lineage>
        <taxon>Bacteria</taxon>
        <taxon>Pseudomonadati</taxon>
        <taxon>Pseudomonadota</taxon>
        <taxon>Alphaproteobacteria</taxon>
        <taxon>Rhodobacterales</taxon>
        <taxon>Paracoccaceae</taxon>
        <taxon>Pararhodobacter</taxon>
    </lineage>
</organism>
<dbReference type="PANTHER" id="PTHR43705:SF1">
    <property type="entry name" value="HYDROXYACYLGLUTATHIONE HYDROLASE GLOB"/>
    <property type="match status" value="1"/>
</dbReference>
<dbReference type="InterPro" id="IPR001279">
    <property type="entry name" value="Metallo-B-lactamas"/>
</dbReference>
<evidence type="ECO:0000313" key="9">
    <source>
        <dbReference type="EMBL" id="MCW1934162.1"/>
    </source>
</evidence>
<feature type="binding site" evidence="7">
    <location>
        <position position="109"/>
    </location>
    <ligand>
        <name>Zn(2+)</name>
        <dbReference type="ChEBI" id="CHEBI:29105"/>
        <label>1</label>
    </ligand>
</feature>
<dbReference type="GO" id="GO:0004416">
    <property type="term" value="F:hydroxyacylglutathione hydrolase activity"/>
    <property type="evidence" value="ECO:0007669"/>
    <property type="project" value="UniProtKB-EC"/>
</dbReference>
<comment type="catalytic activity">
    <reaction evidence="1 7">
        <text>an S-(2-hydroxyacyl)glutathione + H2O = a 2-hydroxy carboxylate + glutathione + H(+)</text>
        <dbReference type="Rhea" id="RHEA:21864"/>
        <dbReference type="ChEBI" id="CHEBI:15377"/>
        <dbReference type="ChEBI" id="CHEBI:15378"/>
        <dbReference type="ChEBI" id="CHEBI:57925"/>
        <dbReference type="ChEBI" id="CHEBI:58896"/>
        <dbReference type="ChEBI" id="CHEBI:71261"/>
        <dbReference type="EC" id="3.1.2.6"/>
    </reaction>
</comment>
<comment type="cofactor">
    <cofactor evidence="7">
        <name>Zn(2+)</name>
        <dbReference type="ChEBI" id="CHEBI:29105"/>
    </cofactor>
    <text evidence="7">Binds 2 Zn(2+) ions per subunit.</text>
</comment>